<proteinExistence type="predicted"/>
<feature type="domain" description="Bacteriophage Mx8 p63 C-terminal" evidence="1">
    <location>
        <begin position="162"/>
        <end position="255"/>
    </location>
</feature>
<dbReference type="Pfam" id="PF10546">
    <property type="entry name" value="P63C"/>
    <property type="match status" value="1"/>
</dbReference>
<dbReference type="RefSeq" id="WP_149388634.1">
    <property type="nucleotide sequence ID" value="NZ_VTRU01000005.1"/>
</dbReference>
<dbReference type="OrthoDB" id="4762429at2"/>
<name>A0A5D8ZLD0_9FLAO</name>
<dbReference type="InterPro" id="IPR018874">
    <property type="entry name" value="Phage_Mx8_p63_C"/>
</dbReference>
<reference evidence="2 3" key="1">
    <citation type="submission" date="2019-08" db="EMBL/GenBank/DDBJ databases">
        <title>Draft genome sequence of Chryseobacterium sp. Gsoil 183.</title>
        <authorList>
            <person name="Im W.-T."/>
        </authorList>
    </citation>
    <scope>NUCLEOTIDE SEQUENCE [LARGE SCALE GENOMIC DNA]</scope>
    <source>
        <strain evidence="2 3">Gsoil 183</strain>
    </source>
</reference>
<comment type="caution">
    <text evidence="2">The sequence shown here is derived from an EMBL/GenBank/DDBJ whole genome shotgun (WGS) entry which is preliminary data.</text>
</comment>
<accession>A0A5D8ZLD0</accession>
<dbReference type="Proteomes" id="UP000323884">
    <property type="component" value="Unassembled WGS sequence"/>
</dbReference>
<evidence type="ECO:0000259" key="1">
    <source>
        <dbReference type="Pfam" id="PF10546"/>
    </source>
</evidence>
<sequence>MTAKKIIKAEYGSDKTPLQLGEIEIPCYVLEDGTRVFSGRGIQKALGSTSTSGSWLSKFVNDSAIKPYLNTGVLEQLNNPIAFQRPQAGGSQSSTYGYEVTILIDICDSILQAKKTGTDIPENIIENAELIIRSVAKVGIVALVDEVTGYQYKRENDELQKILAKYISAELLPWQKKFPDIYYKELFRLNGWDFTVNGIKKRPGVIGTWTKKLIYEQLPAGILEELEKNVPKSNVGNKTARLHQLLTEDIGNPHLTAQINQMVTLFQLSDNMQHMWGQFNKLKSRQQGQLELPYNFNEKGFTIEPKEVDGATDNLENYDNK</sequence>
<gene>
    <name evidence="2" type="ORF">FW781_17725</name>
</gene>
<organism evidence="2 3">
    <name type="scientific">Chryseobacterium panacisoli</name>
    <dbReference type="NCBI Taxonomy" id="1807141"/>
    <lineage>
        <taxon>Bacteria</taxon>
        <taxon>Pseudomonadati</taxon>
        <taxon>Bacteroidota</taxon>
        <taxon>Flavobacteriia</taxon>
        <taxon>Flavobacteriales</taxon>
        <taxon>Weeksellaceae</taxon>
        <taxon>Chryseobacterium group</taxon>
        <taxon>Chryseobacterium</taxon>
    </lineage>
</organism>
<keyword evidence="3" id="KW-1185">Reference proteome</keyword>
<protein>
    <recommendedName>
        <fullName evidence="1">Bacteriophage Mx8 p63 C-terminal domain-containing protein</fullName>
    </recommendedName>
</protein>
<evidence type="ECO:0000313" key="2">
    <source>
        <dbReference type="EMBL" id="TZF93534.1"/>
    </source>
</evidence>
<dbReference type="EMBL" id="VTRU01000005">
    <property type="protein sequence ID" value="TZF93534.1"/>
    <property type="molecule type" value="Genomic_DNA"/>
</dbReference>
<evidence type="ECO:0000313" key="3">
    <source>
        <dbReference type="Proteomes" id="UP000323884"/>
    </source>
</evidence>
<dbReference type="AlphaFoldDB" id="A0A5D8ZLD0"/>